<evidence type="ECO:0000256" key="1">
    <source>
        <dbReference type="SAM" id="MobiDB-lite"/>
    </source>
</evidence>
<evidence type="ECO:0000313" key="2">
    <source>
        <dbReference type="EMBL" id="KAF0923332.1"/>
    </source>
</evidence>
<evidence type="ECO:0000313" key="3">
    <source>
        <dbReference type="Proteomes" id="UP000479710"/>
    </source>
</evidence>
<dbReference type="EMBL" id="SPHZ02000003">
    <property type="protein sequence ID" value="KAF0923332.1"/>
    <property type="molecule type" value="Genomic_DNA"/>
</dbReference>
<accession>A0A6G1EFZ8</accession>
<name>A0A6G1EFZ8_9ORYZ</name>
<organism evidence="2 3">
    <name type="scientific">Oryza meyeriana var. granulata</name>
    <dbReference type="NCBI Taxonomy" id="110450"/>
    <lineage>
        <taxon>Eukaryota</taxon>
        <taxon>Viridiplantae</taxon>
        <taxon>Streptophyta</taxon>
        <taxon>Embryophyta</taxon>
        <taxon>Tracheophyta</taxon>
        <taxon>Spermatophyta</taxon>
        <taxon>Magnoliopsida</taxon>
        <taxon>Liliopsida</taxon>
        <taxon>Poales</taxon>
        <taxon>Poaceae</taxon>
        <taxon>BOP clade</taxon>
        <taxon>Oryzoideae</taxon>
        <taxon>Oryzeae</taxon>
        <taxon>Oryzinae</taxon>
        <taxon>Oryza</taxon>
        <taxon>Oryza meyeriana</taxon>
    </lineage>
</organism>
<feature type="region of interest" description="Disordered" evidence="1">
    <location>
        <begin position="51"/>
        <end position="76"/>
    </location>
</feature>
<comment type="caution">
    <text evidence="2">The sequence shown here is derived from an EMBL/GenBank/DDBJ whole genome shotgun (WGS) entry which is preliminary data.</text>
</comment>
<keyword evidence="3" id="KW-1185">Reference proteome</keyword>
<reference evidence="2 3" key="1">
    <citation type="submission" date="2019-11" db="EMBL/GenBank/DDBJ databases">
        <title>Whole genome sequence of Oryza granulata.</title>
        <authorList>
            <person name="Li W."/>
        </authorList>
    </citation>
    <scope>NUCLEOTIDE SEQUENCE [LARGE SCALE GENOMIC DNA]</scope>
    <source>
        <strain evidence="3">cv. Menghai</strain>
        <tissue evidence="2">Leaf</tissue>
    </source>
</reference>
<gene>
    <name evidence="2" type="ORF">E2562_005293</name>
</gene>
<dbReference type="Proteomes" id="UP000479710">
    <property type="component" value="Unassembled WGS sequence"/>
</dbReference>
<sequence>MFRSEQADIGGEERESAEVKEKELLEKAGRGGSSAWAGYLTRLLEGTGARPAAIGKTEEEGACIGQRLDGHGLSEP</sequence>
<protein>
    <submittedName>
        <fullName evidence="2">Uncharacterized protein</fullName>
    </submittedName>
</protein>
<proteinExistence type="predicted"/>
<dbReference type="AlphaFoldDB" id="A0A6G1EFZ8"/>